<proteinExistence type="predicted"/>
<reference evidence="1 2" key="1">
    <citation type="journal article" date="2022" name="IScience">
        <title>An ultrasensitive nanofiber-based assay for enzymatic hydrolysis and deep-sea microbial degradation of cellulose.</title>
        <authorList>
            <person name="Tsudome M."/>
            <person name="Tachioka M."/>
            <person name="Miyazaki M."/>
            <person name="Uchimura K."/>
            <person name="Tsuda M."/>
            <person name="Takaki Y."/>
            <person name="Deguchi S."/>
        </authorList>
    </citation>
    <scope>NUCLEOTIDE SEQUENCE [LARGE SCALE GENOMIC DNA]</scope>
    <source>
        <strain evidence="1 2">GE09</strain>
    </source>
</reference>
<evidence type="ECO:0000313" key="2">
    <source>
        <dbReference type="Proteomes" id="UP001320119"/>
    </source>
</evidence>
<organism evidence="1 2">
    <name type="scientific">Marinagarivorans cellulosilyticus</name>
    <dbReference type="NCBI Taxonomy" id="2721545"/>
    <lineage>
        <taxon>Bacteria</taxon>
        <taxon>Pseudomonadati</taxon>
        <taxon>Pseudomonadota</taxon>
        <taxon>Gammaproteobacteria</taxon>
        <taxon>Cellvibrionales</taxon>
        <taxon>Cellvibrionaceae</taxon>
        <taxon>Marinagarivorans</taxon>
    </lineage>
</organism>
<protein>
    <submittedName>
        <fullName evidence="1">Uncharacterized protein</fullName>
    </submittedName>
</protein>
<name>A0AAN1WE89_9GAMM</name>
<sequence>MHQQVNARTLGRLGSLIQGHTTLGETMRTEIIEALNTASKLITSQLDLKDCASHGEPILKEARCQQCLQLSACSWRYHSLVERSNNVDASTEELQRDFALAQLLLQQAVDQLSLSPDDHDEAKAWLLNTASLKSSGVDDLN</sequence>
<dbReference type="KEGG" id="marq:MARGE09_P0193"/>
<dbReference type="AlphaFoldDB" id="A0AAN1WE89"/>
<keyword evidence="2" id="KW-1185">Reference proteome</keyword>
<dbReference type="EMBL" id="AP023086">
    <property type="protein sequence ID" value="BCD95994.1"/>
    <property type="molecule type" value="Genomic_DNA"/>
</dbReference>
<gene>
    <name evidence="1" type="ORF">MARGE09_P0193</name>
</gene>
<evidence type="ECO:0000313" key="1">
    <source>
        <dbReference type="EMBL" id="BCD95994.1"/>
    </source>
</evidence>
<dbReference type="Proteomes" id="UP001320119">
    <property type="component" value="Chromosome"/>
</dbReference>
<accession>A0AAN1WE89</accession>